<feature type="domain" description="Peptide chain release factor 3 C-terminal" evidence="9">
    <location>
        <begin position="232"/>
        <end position="359"/>
    </location>
</feature>
<dbReference type="GO" id="GO:0016150">
    <property type="term" value="F:translation release factor activity, codon nonspecific"/>
    <property type="evidence" value="ECO:0007669"/>
    <property type="project" value="TreeGrafter"/>
</dbReference>
<comment type="subcellular location">
    <subcellularLocation>
        <location evidence="1">Cytoplasm</location>
    </subcellularLocation>
</comment>
<keyword evidence="3" id="KW-0963">Cytoplasm</keyword>
<dbReference type="Gene3D" id="3.30.70.3280">
    <property type="entry name" value="Peptide chain release factor 3, domain III"/>
    <property type="match status" value="1"/>
</dbReference>
<evidence type="ECO:0000256" key="3">
    <source>
        <dbReference type="ARBA" id="ARBA00022490"/>
    </source>
</evidence>
<dbReference type="SUPFAM" id="SSF50447">
    <property type="entry name" value="Translation proteins"/>
    <property type="match status" value="1"/>
</dbReference>
<accession>A0A9D8KUR5</accession>
<name>A0A9D8KUR5_9GAMM</name>
<dbReference type="SUPFAM" id="SSF52540">
    <property type="entry name" value="P-loop containing nucleoside triphosphate hydrolases"/>
    <property type="match status" value="1"/>
</dbReference>
<dbReference type="InterPro" id="IPR035647">
    <property type="entry name" value="EFG_III/V"/>
</dbReference>
<protein>
    <recommendedName>
        <fullName evidence="8">Peptide chain release factor 3</fullName>
    </recommendedName>
</protein>
<dbReference type="InterPro" id="IPR004548">
    <property type="entry name" value="PrfC"/>
</dbReference>
<evidence type="ECO:0000256" key="4">
    <source>
        <dbReference type="ARBA" id="ARBA00022741"/>
    </source>
</evidence>
<evidence type="ECO:0000256" key="1">
    <source>
        <dbReference type="ARBA" id="ARBA00004496"/>
    </source>
</evidence>
<dbReference type="InterPro" id="IPR053905">
    <property type="entry name" value="EF-G-like_DII"/>
</dbReference>
<evidence type="ECO:0000259" key="9">
    <source>
        <dbReference type="Pfam" id="PF16658"/>
    </source>
</evidence>
<reference evidence="11" key="1">
    <citation type="submission" date="2021-02" db="EMBL/GenBank/DDBJ databases">
        <title>Thiocyanate and organic carbon inputs drive convergent selection for specific autotrophic Afipia and Thiobacillus strains within complex microbiomes.</title>
        <authorList>
            <person name="Huddy R.J."/>
            <person name="Sachdeva R."/>
            <person name="Kadzinga F."/>
            <person name="Kantor R.S."/>
            <person name="Harrison S.T.L."/>
            <person name="Banfield J.F."/>
        </authorList>
    </citation>
    <scope>NUCLEOTIDE SEQUENCE</scope>
    <source>
        <strain evidence="11">SCN18_10_11_15_R1_P_69_7</strain>
    </source>
</reference>
<dbReference type="EMBL" id="JAFKMG010000494">
    <property type="protein sequence ID" value="MBN8798799.1"/>
    <property type="molecule type" value="Genomic_DNA"/>
</dbReference>
<dbReference type="InterPro" id="IPR032090">
    <property type="entry name" value="RF3_C"/>
</dbReference>
<dbReference type="PANTHER" id="PTHR43556">
    <property type="entry name" value="PEPTIDE CHAIN RELEASE FACTOR RF3"/>
    <property type="match status" value="1"/>
</dbReference>
<dbReference type="Pfam" id="PF22042">
    <property type="entry name" value="EF-G_D2"/>
    <property type="match status" value="1"/>
</dbReference>
<comment type="function">
    <text evidence="7">Increases the formation of ribosomal termination complexes and stimulates activities of RF-1 and RF-2. It binds guanine nucleotides and has strong preference for UGA stop codons. It may interact directly with the ribosome. The stimulation of RF-1 and RF-2 is significantly reduced by GTP and GDP, but not by GMP.</text>
</comment>
<dbReference type="InterPro" id="IPR027417">
    <property type="entry name" value="P-loop_NTPase"/>
</dbReference>
<comment type="similarity">
    <text evidence="2">Belongs to the TRAFAC class translation factor GTPase superfamily. Classic translation factor GTPase family. PrfC subfamily.</text>
</comment>
<evidence type="ECO:0000313" key="11">
    <source>
        <dbReference type="EMBL" id="MBN8798799.1"/>
    </source>
</evidence>
<evidence type="ECO:0000256" key="6">
    <source>
        <dbReference type="ARBA" id="ARBA00023134"/>
    </source>
</evidence>
<dbReference type="CDD" id="cd03689">
    <property type="entry name" value="RF3_II"/>
    <property type="match status" value="1"/>
</dbReference>
<dbReference type="InterPro" id="IPR009000">
    <property type="entry name" value="Transl_B-barrel_sf"/>
</dbReference>
<sequence length="370" mass="40789">DEVETVLGIQCAPVTWPIGMGQRLKGVVHLLTGEVHLYEPGRNFTRQDSTIFPSLDAPGLAARIGEKMLADLREELELVQGASHPFDKDAYLRGQQTPVFFGSGVNNFGVQPLLDFFVEHAPAPQPRATTGRTIAPQEDKLSGFVFKIQANMDPQHRDRVAFMRVCSGRFSAGMKTFHVRTGKEMKLANALTFMASDREIAAEAWPGDVIGIHNHGTISIGDTFTEGEAVTFTGIPNFAPELFRRARLKDPLKLKQLQKGLAQLSEEGATQFFRPIMSNDLILGAVGVLQFDVAAYRLKDEYGVEAIFEPVGVVTARWVHCDNAKKLEEFREKNASNLAVDAAGQLVYLAPTRVNLQLAQERAPDVRFAA</sequence>
<feature type="domain" description="Elongation factor G-like" evidence="10">
    <location>
        <begin position="141"/>
        <end position="226"/>
    </location>
</feature>
<dbReference type="GO" id="GO:0097216">
    <property type="term" value="F:guanosine tetraphosphate binding"/>
    <property type="evidence" value="ECO:0007669"/>
    <property type="project" value="UniProtKB-ARBA"/>
</dbReference>
<comment type="caution">
    <text evidence="11">The sequence shown here is derived from an EMBL/GenBank/DDBJ whole genome shotgun (WGS) entry which is preliminary data.</text>
</comment>
<dbReference type="Proteomes" id="UP000664815">
    <property type="component" value="Unassembled WGS sequence"/>
</dbReference>
<keyword evidence="6" id="KW-0342">GTP-binding</keyword>
<organism evidence="11 12">
    <name type="scientific">Stenotrophomonas nitritireducens</name>
    <dbReference type="NCBI Taxonomy" id="83617"/>
    <lineage>
        <taxon>Bacteria</taxon>
        <taxon>Pseudomonadati</taxon>
        <taxon>Pseudomonadota</taxon>
        <taxon>Gammaproteobacteria</taxon>
        <taxon>Lysobacterales</taxon>
        <taxon>Lysobacteraceae</taxon>
        <taxon>Stenotrophomonas</taxon>
    </lineage>
</organism>
<evidence type="ECO:0000256" key="2">
    <source>
        <dbReference type="ARBA" id="ARBA00009978"/>
    </source>
</evidence>
<dbReference type="GO" id="GO:0005829">
    <property type="term" value="C:cytosol"/>
    <property type="evidence" value="ECO:0007669"/>
    <property type="project" value="TreeGrafter"/>
</dbReference>
<evidence type="ECO:0000256" key="7">
    <source>
        <dbReference type="ARBA" id="ARBA00025017"/>
    </source>
</evidence>
<proteinExistence type="inferred from homology"/>
<dbReference type="FunFam" id="2.40.30.10:FF:000040">
    <property type="entry name" value="Peptide chain release factor 3"/>
    <property type="match status" value="1"/>
</dbReference>
<evidence type="ECO:0000256" key="5">
    <source>
        <dbReference type="ARBA" id="ARBA00022917"/>
    </source>
</evidence>
<dbReference type="GO" id="GO:0003924">
    <property type="term" value="F:GTPase activity"/>
    <property type="evidence" value="ECO:0007669"/>
    <property type="project" value="InterPro"/>
</dbReference>
<dbReference type="FunFam" id="3.30.70.3280:FF:000001">
    <property type="entry name" value="Peptide chain release factor 3"/>
    <property type="match status" value="1"/>
</dbReference>
<dbReference type="InterPro" id="IPR038467">
    <property type="entry name" value="RF3_dom_3_sf"/>
</dbReference>
<dbReference type="CDD" id="cd16259">
    <property type="entry name" value="RF3_III"/>
    <property type="match status" value="1"/>
</dbReference>
<keyword evidence="5" id="KW-0648">Protein biosynthesis</keyword>
<evidence type="ECO:0000259" key="10">
    <source>
        <dbReference type="Pfam" id="PF22042"/>
    </source>
</evidence>
<keyword evidence="4" id="KW-0547">Nucleotide-binding</keyword>
<dbReference type="NCBIfam" id="NF001964">
    <property type="entry name" value="PRK00741.1"/>
    <property type="match status" value="1"/>
</dbReference>
<gene>
    <name evidence="11" type="ORF">J0H45_05500</name>
</gene>
<dbReference type="Gene3D" id="3.40.50.300">
    <property type="entry name" value="P-loop containing nucleotide triphosphate hydrolases"/>
    <property type="match status" value="2"/>
</dbReference>
<dbReference type="SUPFAM" id="SSF54980">
    <property type="entry name" value="EF-G C-terminal domain-like"/>
    <property type="match status" value="1"/>
</dbReference>
<dbReference type="AlphaFoldDB" id="A0A9D8KUR5"/>
<dbReference type="PANTHER" id="PTHR43556:SF2">
    <property type="entry name" value="PEPTIDE CHAIN RELEASE FACTOR RF3"/>
    <property type="match status" value="1"/>
</dbReference>
<dbReference type="GO" id="GO:0005525">
    <property type="term" value="F:GTP binding"/>
    <property type="evidence" value="ECO:0007669"/>
    <property type="project" value="UniProtKB-UniRule"/>
</dbReference>
<feature type="non-terminal residue" evidence="11">
    <location>
        <position position="1"/>
    </location>
</feature>
<dbReference type="Pfam" id="PF16658">
    <property type="entry name" value="RF3_C"/>
    <property type="match status" value="1"/>
</dbReference>
<evidence type="ECO:0000313" key="12">
    <source>
        <dbReference type="Proteomes" id="UP000664815"/>
    </source>
</evidence>
<feature type="non-terminal residue" evidence="11">
    <location>
        <position position="370"/>
    </location>
</feature>
<dbReference type="NCBIfam" id="TIGR00503">
    <property type="entry name" value="prfC"/>
    <property type="match status" value="1"/>
</dbReference>
<evidence type="ECO:0000256" key="8">
    <source>
        <dbReference type="NCBIfam" id="TIGR00503"/>
    </source>
</evidence>